<evidence type="ECO:0000313" key="3">
    <source>
        <dbReference type="Proteomes" id="UP000320930"/>
    </source>
</evidence>
<feature type="compositionally biased region" description="Acidic residues" evidence="1">
    <location>
        <begin position="55"/>
        <end position="79"/>
    </location>
</feature>
<organism evidence="2 3">
    <name type="scientific">Mycobacterium phage Purky</name>
    <dbReference type="NCBI Taxonomy" id="2593351"/>
    <lineage>
        <taxon>Viruses</taxon>
        <taxon>Duplodnaviria</taxon>
        <taxon>Heunggongvirae</taxon>
        <taxon>Uroviricota</taxon>
        <taxon>Caudoviricetes</taxon>
        <taxon>Pclasvirinae</taxon>
        <taxon>Purkyvirus</taxon>
        <taxon>Purkyvirus purky</taxon>
    </lineage>
</organism>
<evidence type="ECO:0008006" key="4">
    <source>
        <dbReference type="Google" id="ProtNLM"/>
    </source>
</evidence>
<sequence length="125" mass="13853">MRYRVTAVLVCARDQGGRVHHRYYGEIIEWLPADQAKHLLELGMVEKLGAAPEPEVVDDDELDQPAEDVDADDEPDAEPEPERTDGGMPLRAAPKADWVKYAVTKGADPVEAEALNKTELIELYG</sequence>
<dbReference type="GeneID" id="60336854"/>
<dbReference type="EMBL" id="MN096355">
    <property type="protein sequence ID" value="QDK01113.1"/>
    <property type="molecule type" value="Genomic_DNA"/>
</dbReference>
<evidence type="ECO:0000256" key="1">
    <source>
        <dbReference type="SAM" id="MobiDB-lite"/>
    </source>
</evidence>
<name>A0A514TWN3_9CAUD</name>
<keyword evidence="3" id="KW-1185">Reference proteome</keyword>
<feature type="region of interest" description="Disordered" evidence="1">
    <location>
        <begin position="50"/>
        <end position="91"/>
    </location>
</feature>
<dbReference type="KEGG" id="vg:60336854"/>
<evidence type="ECO:0000313" key="2">
    <source>
        <dbReference type="EMBL" id="QDK01113.1"/>
    </source>
</evidence>
<protein>
    <recommendedName>
        <fullName evidence="4">Head-to-tail connector protein</fullName>
    </recommendedName>
</protein>
<dbReference type="RefSeq" id="YP_009965130.1">
    <property type="nucleotide sequence ID" value="NC_051739.1"/>
</dbReference>
<reference evidence="2 3" key="1">
    <citation type="submission" date="2019-06" db="EMBL/GenBank/DDBJ databases">
        <authorList>
            <person name="English H.B."/>
            <person name="Hanline L.C."/>
            <person name="Salsman M.A."/>
            <person name="Wilgus G.V."/>
            <person name="Purks T."/>
            <person name="Korey C.A."/>
            <person name="Delesalle V.A."/>
            <person name="Garlena R.A."/>
            <person name="Russell D.A."/>
            <person name="Pope W.H."/>
            <person name="Jacobs-Sera D."/>
            <person name="Hatfull G.F."/>
        </authorList>
    </citation>
    <scope>NUCLEOTIDE SEQUENCE [LARGE SCALE GENOMIC DNA]</scope>
</reference>
<dbReference type="Proteomes" id="UP000320930">
    <property type="component" value="Segment"/>
</dbReference>
<gene>
    <name evidence="2" type="primary">7</name>
    <name evidence="2" type="ORF">SEA_PURKY_7</name>
</gene>
<accession>A0A514TWN3</accession>
<proteinExistence type="predicted"/>